<dbReference type="Proteomes" id="UP000233556">
    <property type="component" value="Unassembled WGS sequence"/>
</dbReference>
<keyword evidence="6 13" id="KW-0130">Cell adhesion</keyword>
<dbReference type="Gene3D" id="2.60.40.1510">
    <property type="entry name" value="ntegrin, alpha v. Chain A, domain 3"/>
    <property type="match status" value="1"/>
</dbReference>
<feature type="domain" description="GRIP" evidence="16">
    <location>
        <begin position="2016"/>
        <end position="2063"/>
    </location>
</feature>
<evidence type="ECO:0000256" key="9">
    <source>
        <dbReference type="ARBA" id="ARBA00023136"/>
    </source>
</evidence>
<dbReference type="GO" id="GO:0007229">
    <property type="term" value="P:integrin-mediated signaling pathway"/>
    <property type="evidence" value="ECO:0007669"/>
    <property type="project" value="UniProtKB-KW"/>
</dbReference>
<dbReference type="SUPFAM" id="SSF101283">
    <property type="entry name" value="GRIP domain"/>
    <property type="match status" value="1"/>
</dbReference>
<keyword evidence="4" id="KW-0732">Signal</keyword>
<dbReference type="SUPFAM" id="SSF69318">
    <property type="entry name" value="Integrin alpha N-terminal domain"/>
    <property type="match status" value="1"/>
</dbReference>
<dbReference type="Pfam" id="PF08441">
    <property type="entry name" value="Integrin_A_Ig_1"/>
    <property type="match status" value="1"/>
</dbReference>
<evidence type="ECO:0000256" key="13">
    <source>
        <dbReference type="RuleBase" id="RU003762"/>
    </source>
</evidence>
<keyword evidence="10 13" id="KW-0675">Receptor</keyword>
<evidence type="ECO:0000256" key="4">
    <source>
        <dbReference type="ARBA" id="ARBA00022729"/>
    </source>
</evidence>
<dbReference type="SMART" id="SM00755">
    <property type="entry name" value="Grip"/>
    <property type="match status" value="1"/>
</dbReference>
<feature type="region of interest" description="Disordered" evidence="15">
    <location>
        <begin position="1792"/>
        <end position="1818"/>
    </location>
</feature>
<dbReference type="GO" id="GO:0005794">
    <property type="term" value="C:Golgi apparatus"/>
    <property type="evidence" value="ECO:0007669"/>
    <property type="project" value="TreeGrafter"/>
</dbReference>
<evidence type="ECO:0000256" key="1">
    <source>
        <dbReference type="ARBA" id="ARBA00004479"/>
    </source>
</evidence>
<dbReference type="Pfam" id="PF20805">
    <property type="entry name" value="Integrin_A_Ig_2"/>
    <property type="match status" value="1"/>
</dbReference>
<feature type="repeat" description="FG-GAP" evidence="12">
    <location>
        <begin position="2388"/>
        <end position="2445"/>
    </location>
</feature>
<dbReference type="SUPFAM" id="SSF69179">
    <property type="entry name" value="Integrin domains"/>
    <property type="match status" value="3"/>
</dbReference>
<dbReference type="InterPro" id="IPR048285">
    <property type="entry name" value="Integrin_alpha_Ig-like_2"/>
</dbReference>
<reference evidence="18" key="1">
    <citation type="submission" date="2017-11" db="EMBL/GenBank/DDBJ databases">
        <authorList>
            <person name="Lima N.C."/>
            <person name="Parody-Merino A.M."/>
            <person name="Battley P.F."/>
            <person name="Fidler A.E."/>
            <person name="Prosdocimi F."/>
        </authorList>
    </citation>
    <scope>NUCLEOTIDE SEQUENCE [LARGE SCALE GENOMIC DNA]</scope>
</reference>
<dbReference type="Gene3D" id="2.60.40.1530">
    <property type="entry name" value="ntegrin, alpha v. Chain A, domain 4"/>
    <property type="match status" value="1"/>
</dbReference>
<evidence type="ECO:0000259" key="16">
    <source>
        <dbReference type="PROSITE" id="PS50913"/>
    </source>
</evidence>
<evidence type="ECO:0000256" key="2">
    <source>
        <dbReference type="ARBA" id="ARBA00008054"/>
    </source>
</evidence>
<dbReference type="FunFam" id="2.60.40.1460:FF:000007">
    <property type="entry name" value="Integrin subunit alpha 9"/>
    <property type="match status" value="1"/>
</dbReference>
<dbReference type="SMART" id="SM00191">
    <property type="entry name" value="Int_alpha"/>
    <property type="match status" value="5"/>
</dbReference>
<dbReference type="PANTHER" id="PTHR19327:SF0">
    <property type="entry name" value="GOLGIN SUBFAMILY A MEMBER 4"/>
    <property type="match status" value="1"/>
</dbReference>
<feature type="region of interest" description="Disordered" evidence="15">
    <location>
        <begin position="1039"/>
        <end position="1067"/>
    </location>
</feature>
<feature type="compositionally biased region" description="Basic and acidic residues" evidence="15">
    <location>
        <begin position="1357"/>
        <end position="1375"/>
    </location>
</feature>
<comment type="similarity">
    <text evidence="2 13">Belongs to the integrin alpha chain family.</text>
</comment>
<dbReference type="OrthoDB" id="28818at2759"/>
<keyword evidence="8 13" id="KW-0401">Integrin</keyword>
<keyword evidence="5" id="KW-0677">Repeat</keyword>
<feature type="repeat" description="FG-GAP" evidence="12">
    <location>
        <begin position="2448"/>
        <end position="2511"/>
    </location>
</feature>
<feature type="region of interest" description="Disordered" evidence="15">
    <location>
        <begin position="1351"/>
        <end position="1379"/>
    </location>
</feature>
<evidence type="ECO:0000256" key="14">
    <source>
        <dbReference type="SAM" id="Coils"/>
    </source>
</evidence>
<feature type="coiled-coil region" evidence="14">
    <location>
        <begin position="237"/>
        <end position="513"/>
    </location>
</feature>
<dbReference type="Gene3D" id="2.60.40.1460">
    <property type="entry name" value="Integrin domains. Chain A, domain 2"/>
    <property type="match status" value="1"/>
</dbReference>
<dbReference type="PROSITE" id="PS00242">
    <property type="entry name" value="INTEGRIN_ALPHA"/>
    <property type="match status" value="1"/>
</dbReference>
<dbReference type="Gene3D" id="1.10.287.1490">
    <property type="match status" value="1"/>
</dbReference>
<evidence type="ECO:0000256" key="15">
    <source>
        <dbReference type="SAM" id="MobiDB-lite"/>
    </source>
</evidence>
<dbReference type="PROSITE" id="PS51470">
    <property type="entry name" value="FG_GAP"/>
    <property type="match status" value="3"/>
</dbReference>
<dbReference type="Gene3D" id="2.130.10.130">
    <property type="entry name" value="Integrin alpha, N-terminal"/>
    <property type="match status" value="1"/>
</dbReference>
<feature type="coiled-coil region" evidence="14">
    <location>
        <begin position="558"/>
        <end position="948"/>
    </location>
</feature>
<accession>A0A2I0UHD6</accession>
<evidence type="ECO:0000256" key="3">
    <source>
        <dbReference type="ARBA" id="ARBA00022692"/>
    </source>
</evidence>
<dbReference type="PROSITE" id="PS50913">
    <property type="entry name" value="GRIP"/>
    <property type="match status" value="1"/>
</dbReference>
<feature type="compositionally biased region" description="Polar residues" evidence="15">
    <location>
        <begin position="201"/>
        <end position="228"/>
    </location>
</feature>
<keyword evidence="7 13" id="KW-1133">Transmembrane helix</keyword>
<feature type="repeat" description="FG-GAP" evidence="12">
    <location>
        <begin position="2327"/>
        <end position="2386"/>
    </location>
</feature>
<dbReference type="Pfam" id="PF01465">
    <property type="entry name" value="GRIP"/>
    <property type="match status" value="1"/>
</dbReference>
<dbReference type="GO" id="GO:0007155">
    <property type="term" value="P:cell adhesion"/>
    <property type="evidence" value="ECO:0007669"/>
    <property type="project" value="UniProtKB-KW"/>
</dbReference>
<dbReference type="Gene3D" id="1.10.220.60">
    <property type="entry name" value="GRIP domain"/>
    <property type="match status" value="1"/>
</dbReference>
<evidence type="ECO:0000256" key="6">
    <source>
        <dbReference type="ARBA" id="ARBA00022889"/>
    </source>
</evidence>
<dbReference type="InterPro" id="IPR013649">
    <property type="entry name" value="Integrin_alpha_Ig-like_1"/>
</dbReference>
<dbReference type="FunFam" id="2.60.40.1510:FF:000013">
    <property type="entry name" value="Integrin, alpha 9"/>
    <property type="match status" value="1"/>
</dbReference>
<sequence length="3074" mass="354347">MTCFAFLQLNDTQSFAQRLQLRVPSMESLFRSPVKESLFRSASKESLVRTSSRDSLNRLELDTAGPTFDPPSDIESETEEPPGNTDSLSKEQLLQRLHRMERSLGNYRRKYSELVSAYQVVQREKKKVQGILSQSQDKALRRIGELREELQMDQQAKKHLQEEFDASLEEKDQLISVLQTQVSLLKQRLQNGQMGTELLDPNTQSEPQVQSPTKEISTANTVEPGSNEGNEDSDKTLETLNQRVKRQGNLLQRCKETIRSHKERCAQLTNEKEALQEQLEERLQELEKMKDLHMAEKTKLITQLRDAKNLIEQLEQDKGMVIAETKRQMHETLEMKEEEIAQLRARIKQVTTKGEELKEQKEKSERAAFEELERALSTAQKTEEARKKLQAEMDEKIKAVEKASEEERVNLQRELTRVKQEVVEIMKKSSEKRVAELEKFHKKEMATKDQELKERLEAQEKAFQEKMKAALEKNQSECLKTLEEQAQQESLALEELELQKKALQAEYDTKVQKMHQEVETFRTRILELESSLAKYSQDDRKQSEELSTLMESEKTQHNKEINDIVEKHKKELENIKQQQEELWTEKLQILKQQQITEIEKMREKQEQEIDRILKEKETVFRAHIEEMNEKMLEKLDVKQTELEALSSELSETLKVRHDLEQELSELKSKVCESKKELEEKLEEERKQHNKEVEMMLKEHEMSIQGVETVLKEELNKLKQSLEEKDRHLEELKAHEQKLKESAESSEAELVQVSAKLEELSESHRNTSNEQAKIYEEELAKLQQKLTDLEGEKLQLSEQLERTESQLNEVKTELAAYVSQVHDLKQHLQEESNENTRKITSLIQQYECQLQDIQREADETKTSLTDKENEIEHMKRLQNKQAEELNQKLLAAEERVSALQGEYESKLKRQENKMEKMKQKSKDMQETFKKKLAEQEAKLKKEFETKQMEFSQKESEFNAKMLEIAHTTSAGISDAVSKLESHQKEQLESLAEAHRRELEEITQSWEKKLNQQVEELQEKHEMEMQEKEQEVGDLKEKLATVSAEKEGSRTEITQLKEERGKREESLKELQEQLKQSVAQVNALSDKESDLKTQLKKLESDLNQSLKEQSELQEQLSKQKAVEENDKTKITELADAVKTLEEKLQTVKSSQYKDHENYEKKIELEAYWKNAEALLQTKSNELIEKCNEKIGIVTCKIADCERQTAKVKEAVIMKSMQQLQEKDNLIMSMRADIEGLVTEKEQLQKEGGHQQQAASEKENCITQLRKELSENVNAVTSLKEELQEKESEISVLNKTINDLDVRLESMVQELSSRVETLSQEKASALEQSQLKLSNTEANKKDEELNKLKEQLAKQSKNLDSLKSELEQKQNRREKQESELTTNLKKQAAKIAELEEHIAQKTSENDSLMEELKKYNEQKDTEQEEIAWKLQQAEKVAFEKDNRFKEAEEKVLNLEKQIDTLKAELEAKEREFDQIKSAMLKSKEEELKELEERLNAENSTKLADLKKKAEQKIGSIKKQLMSQMEEKEQEFKQDRENQLRDLEQKVQEREAVIESLEEKIKSTRDSTELEKEMLQKVESVKAAVEEEKNKMLESVQQTYEEKMHVLQKGLTEKDELLHKYEKELQESNNTLLELQNKQEELLKKLECVEKSRQGEQSRPESLRKELEEQTKEYSLAANKHAHCDDFASSREELKAKERKHLDMENVIGDFQKKMQEKEAVSQSLEQKIKELENHLVKENEAHKIEMEDRSLRYEEKLKSLQQQLDERNDSLKAFEENAQEKAKSGLELQNLLGDMQKQQKDLQTKLQESEREKQKLRKEKESLEEMEQKIRCEQEDIELKHNSTIKQLMREFNTQLAQKERELETAVKETISKAQEVETELIENHHVETTQLHKKIAEKDDDLKRTVKKYEEILEAREEEMTAKVHELQAQLEDLQKEYKQRVAEEGRWNSEKVTITELQAQLAQKITLVNDSKLKEQEFKEQIHVLEDRLKQYEKNMYVTSAGTLYRDGNLHHTDVSLFGEPTEFEYLRKVLFEYMMGRETKTMAKVITTVLKFPADQTQKILEREDARPLQGHGNNFILSGNMIWHKKAVESAQLHSALLVLVGAPKAESKYSTSVQSPGAVFKCRVHTNPDRRCTELDMGRGNSRGTLCGKTCKEDRDDEWMGVTLARQPTAGGSVLACAHRWKNIYYETEYILPHGFCNIIPPNLQPNGRKLVPCYEEYKKKYGEEHGSCQAGIAGFFTEELVIMGAPGSYYWTGTVKVLNLTDNTYYKLNDDAVIARRYTYLGYAVTAGHFSQPTTTDVVGGAPQDGGIGKVYIFRTDRRSGSLIKIFQASGKKMGSYFGSSLCAVDLNSDGLSDLLVGAPMFSEIRDEGQVTVYINRGNGVLEEQLVLDGDGAYNAHFGESMATLGDIDDDGFPDVAIGAPQEDNYIGAVYIYHGDTHGIVPQYSMKLSGQTINPMLRMFGQSISGGVDMDGNGYPDMTVGAFLSGNVVLLRSRPVITMEISIFLPASINITAPQCHDGLQPVNCLNVTACFRFSGRRVPGEIGLNYNLTADVAKKEKSQQPRVYFVTPGEAAGQITERLHLSYMQEKCEHYLAYVKKRVKDVISPIVFEAAYSLGEHVIERGKEDKDLPTLKPILRWKKGQKIAQRNQTVFERNCQSDDCAADLKLQGKLLLSSVDDRTAYLALGAVRNISLNISISNVGDDAYDTNVFFNFSGELFFIKMWQKEELGIACELMESDFLKCSVGFPFMRSKSRYEFSVIFDTSHLSGQEQTLTFLVTAQSGNLERTDSLHDNTLTLSVPLMHEVDSSINGEVFPTSFFYGDSVETSNFVQLENHDCLFQSLNFTLQVYNAGPSTLPRAFLEISFPNRLSATGAEIFHIQQMMVGQDKGSCSFHRNPSPCVVPQENENIFHTIFAFFTKSGRKVLDCERPGRSCLIIRCNLSSLAKAESCDLSIYTLLNTEILKKDSSSVIQFVTRAKVRVDPDLRVVEVPSGSPEEKPVVFEALHNLEPRGYVVGWIIAISLLVGILIFLLLAVLLWKMGFFRRRYKEIIEAEKSRKENEDSWDWVQKNQ</sequence>
<proteinExistence type="inferred from homology"/>
<feature type="compositionally biased region" description="Basic and acidic residues" evidence="15">
    <location>
        <begin position="51"/>
        <end position="61"/>
    </location>
</feature>
<dbReference type="InterPro" id="IPR032695">
    <property type="entry name" value="Integrin_dom_sf"/>
</dbReference>
<dbReference type="InterPro" id="IPR018184">
    <property type="entry name" value="Integrin_alpha_C_CS"/>
</dbReference>
<evidence type="ECO:0000313" key="17">
    <source>
        <dbReference type="EMBL" id="PKU45430.1"/>
    </source>
</evidence>
<feature type="transmembrane region" description="Helical" evidence="13">
    <location>
        <begin position="3017"/>
        <end position="3041"/>
    </location>
</feature>
<feature type="region of interest" description="Disordered" evidence="15">
    <location>
        <begin position="51"/>
        <end position="89"/>
    </location>
</feature>
<keyword evidence="18" id="KW-1185">Reference proteome</keyword>
<evidence type="ECO:0000256" key="12">
    <source>
        <dbReference type="PROSITE-ProRule" id="PRU00803"/>
    </source>
</evidence>
<keyword evidence="11" id="KW-0325">Glycoprotein</keyword>
<dbReference type="InterPro" id="IPR028994">
    <property type="entry name" value="Integrin_alpha_N"/>
</dbReference>
<evidence type="ECO:0000256" key="5">
    <source>
        <dbReference type="ARBA" id="ARBA00022737"/>
    </source>
</evidence>
<keyword evidence="3 13" id="KW-0812">Transmembrane</keyword>
<keyword evidence="14" id="KW-0175">Coiled coil</keyword>
<organism evidence="17 18">
    <name type="scientific">Limosa lapponica baueri</name>
    <dbReference type="NCBI Taxonomy" id="1758121"/>
    <lineage>
        <taxon>Eukaryota</taxon>
        <taxon>Metazoa</taxon>
        <taxon>Chordata</taxon>
        <taxon>Craniata</taxon>
        <taxon>Vertebrata</taxon>
        <taxon>Euteleostomi</taxon>
        <taxon>Archelosauria</taxon>
        <taxon>Archosauria</taxon>
        <taxon>Dinosauria</taxon>
        <taxon>Saurischia</taxon>
        <taxon>Theropoda</taxon>
        <taxon>Coelurosauria</taxon>
        <taxon>Aves</taxon>
        <taxon>Neognathae</taxon>
        <taxon>Neoaves</taxon>
        <taxon>Charadriiformes</taxon>
        <taxon>Scolopacidae</taxon>
        <taxon>Limosa</taxon>
    </lineage>
</organism>
<dbReference type="Gene3D" id="1.20.5.930">
    <property type="entry name" value="Bicelle-embedded integrin alpha(iib) transmembrane segment"/>
    <property type="match status" value="1"/>
</dbReference>
<feature type="compositionally biased region" description="Basic and acidic residues" evidence="15">
    <location>
        <begin position="1794"/>
        <end position="1818"/>
    </location>
</feature>
<dbReference type="GO" id="GO:0048193">
    <property type="term" value="P:Golgi vesicle transport"/>
    <property type="evidence" value="ECO:0007669"/>
    <property type="project" value="TreeGrafter"/>
</dbReference>
<dbReference type="PANTHER" id="PTHR19327">
    <property type="entry name" value="GOLGIN"/>
    <property type="match status" value="1"/>
</dbReference>
<keyword evidence="9 13" id="KW-0472">Membrane</keyword>
<protein>
    <submittedName>
        <fullName evidence="17">Golgin subfamily a member 4 isoform x1</fullName>
    </submittedName>
</protein>
<reference evidence="18" key="2">
    <citation type="submission" date="2017-12" db="EMBL/GenBank/DDBJ databases">
        <title>Genome sequence of the Bar-tailed Godwit (Limosa lapponica baueri).</title>
        <authorList>
            <person name="Lima N.C.B."/>
            <person name="Parody-Merino A.M."/>
            <person name="Battley P.F."/>
            <person name="Fidler A.E."/>
            <person name="Prosdocimi F."/>
        </authorList>
    </citation>
    <scope>NUCLEOTIDE SEQUENCE [LARGE SCALE GENOMIC DNA]</scope>
</reference>
<comment type="subcellular location">
    <subcellularLocation>
        <location evidence="1 13">Membrane</location>
        <topology evidence="1 13">Single-pass type I membrane protein</topology>
    </subcellularLocation>
</comment>
<evidence type="ECO:0000256" key="7">
    <source>
        <dbReference type="ARBA" id="ARBA00022989"/>
    </source>
</evidence>
<name>A0A2I0UHD6_LIMLA</name>
<evidence type="ECO:0000256" key="8">
    <source>
        <dbReference type="ARBA" id="ARBA00023037"/>
    </source>
</evidence>
<evidence type="ECO:0000256" key="10">
    <source>
        <dbReference type="ARBA" id="ARBA00023170"/>
    </source>
</evidence>
<feature type="region of interest" description="Disordered" evidence="15">
    <location>
        <begin position="1646"/>
        <end position="1667"/>
    </location>
</feature>
<dbReference type="PRINTS" id="PR01185">
    <property type="entry name" value="INTEGRINA"/>
</dbReference>
<dbReference type="InterPro" id="IPR000237">
    <property type="entry name" value="GRIP_dom"/>
</dbReference>
<dbReference type="GO" id="GO:0008305">
    <property type="term" value="C:integrin complex"/>
    <property type="evidence" value="ECO:0007669"/>
    <property type="project" value="InterPro"/>
</dbReference>
<feature type="region of interest" description="Disordered" evidence="15">
    <location>
        <begin position="196"/>
        <end position="234"/>
    </location>
</feature>
<dbReference type="InterPro" id="IPR013517">
    <property type="entry name" value="FG-GAP"/>
</dbReference>
<dbReference type="EMBL" id="KZ505760">
    <property type="protein sequence ID" value="PKU45430.1"/>
    <property type="molecule type" value="Genomic_DNA"/>
</dbReference>
<dbReference type="GO" id="GO:0031267">
    <property type="term" value="F:small GTPase binding"/>
    <property type="evidence" value="ECO:0007669"/>
    <property type="project" value="TreeGrafter"/>
</dbReference>
<dbReference type="InterPro" id="IPR000413">
    <property type="entry name" value="Integrin_alpha"/>
</dbReference>
<gene>
    <name evidence="17" type="ORF">llap_4253</name>
</gene>
<evidence type="ECO:0000256" key="11">
    <source>
        <dbReference type="ARBA" id="ARBA00023180"/>
    </source>
</evidence>
<dbReference type="Pfam" id="PF01839">
    <property type="entry name" value="FG-GAP"/>
    <property type="match status" value="2"/>
</dbReference>
<dbReference type="InterPro" id="IPR013519">
    <property type="entry name" value="Int_alpha_beta-p"/>
</dbReference>
<evidence type="ECO:0000313" key="18">
    <source>
        <dbReference type="Proteomes" id="UP000233556"/>
    </source>
</evidence>